<reference evidence="1 2" key="1">
    <citation type="submission" date="2020-06" db="EMBL/GenBank/DDBJ databases">
        <authorList>
            <person name="Li R."/>
            <person name="Bekaert M."/>
        </authorList>
    </citation>
    <scope>NUCLEOTIDE SEQUENCE [LARGE SCALE GENOMIC DNA]</scope>
    <source>
        <strain evidence="2">wild</strain>
    </source>
</reference>
<proteinExistence type="predicted"/>
<organism evidence="1 2">
    <name type="scientific">Mytilus coruscus</name>
    <name type="common">Sea mussel</name>
    <dbReference type="NCBI Taxonomy" id="42192"/>
    <lineage>
        <taxon>Eukaryota</taxon>
        <taxon>Metazoa</taxon>
        <taxon>Spiralia</taxon>
        <taxon>Lophotrochozoa</taxon>
        <taxon>Mollusca</taxon>
        <taxon>Bivalvia</taxon>
        <taxon>Autobranchia</taxon>
        <taxon>Pteriomorphia</taxon>
        <taxon>Mytilida</taxon>
        <taxon>Mytiloidea</taxon>
        <taxon>Mytilidae</taxon>
        <taxon>Mytilinae</taxon>
        <taxon>Mytilus</taxon>
    </lineage>
</organism>
<keyword evidence="2" id="KW-1185">Reference proteome</keyword>
<evidence type="ECO:0000313" key="2">
    <source>
        <dbReference type="Proteomes" id="UP000507470"/>
    </source>
</evidence>
<name>A0A6J8EJ72_MYTCO</name>
<sequence length="237" mass="27339">MCDYAEEEIDALETVFPATPRIILENLAEIRENQKEMKEMLGQILSSKSDPKDIIIEDIKQSPAKSEKELLEIIRQLENPEFKEKLSAVTDHEKCKFYGIAAEITAKTRTPDEIQQSEAGGSTYHHCSNGLKEGDSYGMERQSQVWTGPYSSFKERTWRVSDRDVACPMPECPVITRHLRQQALADHLSPMFESNFGWEVMQNQGFHRFRGHMVILLARWLTGRQYVTSAEFFTLLY</sequence>
<protein>
    <submittedName>
        <fullName evidence="1">Uncharacterized protein</fullName>
    </submittedName>
</protein>
<dbReference type="EMBL" id="CACVKT020009064">
    <property type="protein sequence ID" value="CAC5420013.1"/>
    <property type="molecule type" value="Genomic_DNA"/>
</dbReference>
<gene>
    <name evidence="1" type="ORF">MCOR_52280</name>
</gene>
<evidence type="ECO:0000313" key="1">
    <source>
        <dbReference type="EMBL" id="CAC5420013.1"/>
    </source>
</evidence>
<accession>A0A6J8EJ72</accession>
<dbReference type="AlphaFoldDB" id="A0A6J8EJ72"/>
<dbReference type="Proteomes" id="UP000507470">
    <property type="component" value="Unassembled WGS sequence"/>
</dbReference>